<sequence>ILEEPPPYIVFVFATTDPHKLLPTIISRCQRFDFRKNTYP</sequence>
<gene>
    <name evidence="1" type="ORF">S03H2_15439</name>
</gene>
<dbReference type="EMBL" id="BARU01007851">
    <property type="protein sequence ID" value="GAH33420.1"/>
    <property type="molecule type" value="Genomic_DNA"/>
</dbReference>
<reference evidence="1" key="1">
    <citation type="journal article" date="2014" name="Front. Microbiol.">
        <title>High frequency of phylogenetically diverse reductive dehalogenase-homologous genes in deep subseafloor sedimentary metagenomes.</title>
        <authorList>
            <person name="Kawai M."/>
            <person name="Futagami T."/>
            <person name="Toyoda A."/>
            <person name="Takaki Y."/>
            <person name="Nishi S."/>
            <person name="Hori S."/>
            <person name="Arai W."/>
            <person name="Tsubouchi T."/>
            <person name="Morono Y."/>
            <person name="Uchiyama I."/>
            <person name="Ito T."/>
            <person name="Fujiyama A."/>
            <person name="Inagaki F."/>
            <person name="Takami H."/>
        </authorList>
    </citation>
    <scope>NUCLEOTIDE SEQUENCE</scope>
    <source>
        <strain evidence="1">Expedition CK06-06</strain>
    </source>
</reference>
<dbReference type="InterPro" id="IPR027417">
    <property type="entry name" value="P-loop_NTPase"/>
</dbReference>
<evidence type="ECO:0008006" key="2">
    <source>
        <dbReference type="Google" id="ProtNLM"/>
    </source>
</evidence>
<proteinExistence type="predicted"/>
<dbReference type="Gene3D" id="3.40.50.300">
    <property type="entry name" value="P-loop containing nucleotide triphosphate hydrolases"/>
    <property type="match status" value="1"/>
</dbReference>
<protein>
    <recommendedName>
        <fullName evidence="2">DNA polymerase III gamma subunit domain-containing protein</fullName>
    </recommendedName>
</protein>
<comment type="caution">
    <text evidence="1">The sequence shown here is derived from an EMBL/GenBank/DDBJ whole genome shotgun (WGS) entry which is preliminary data.</text>
</comment>
<dbReference type="Pfam" id="PF13177">
    <property type="entry name" value="DNA_pol3_delta2"/>
    <property type="match status" value="1"/>
</dbReference>
<evidence type="ECO:0000313" key="1">
    <source>
        <dbReference type="EMBL" id="GAH33420.1"/>
    </source>
</evidence>
<dbReference type="AlphaFoldDB" id="X1FLM5"/>
<dbReference type="SUPFAM" id="SSF52540">
    <property type="entry name" value="P-loop containing nucleoside triphosphate hydrolases"/>
    <property type="match status" value="1"/>
</dbReference>
<organism evidence="1">
    <name type="scientific">marine sediment metagenome</name>
    <dbReference type="NCBI Taxonomy" id="412755"/>
    <lineage>
        <taxon>unclassified sequences</taxon>
        <taxon>metagenomes</taxon>
        <taxon>ecological metagenomes</taxon>
    </lineage>
</organism>
<name>X1FLM5_9ZZZZ</name>
<accession>X1FLM5</accession>
<feature type="non-terminal residue" evidence="1">
    <location>
        <position position="1"/>
    </location>
</feature>